<dbReference type="AlphaFoldDB" id="A0A917QCU0"/>
<protein>
    <recommendedName>
        <fullName evidence="1">DUF4351 domain-containing protein</fullName>
    </recommendedName>
</protein>
<accession>A0A917QCU0</accession>
<evidence type="ECO:0000313" key="3">
    <source>
        <dbReference type="Proteomes" id="UP000612956"/>
    </source>
</evidence>
<reference evidence="2" key="1">
    <citation type="journal article" date="2014" name="Int. J. Syst. Evol. Microbiol.">
        <title>Complete genome sequence of Corynebacterium casei LMG S-19264T (=DSM 44701T), isolated from a smear-ripened cheese.</title>
        <authorList>
            <consortium name="US DOE Joint Genome Institute (JGI-PGF)"/>
            <person name="Walter F."/>
            <person name="Albersmeier A."/>
            <person name="Kalinowski J."/>
            <person name="Ruckert C."/>
        </authorList>
    </citation>
    <scope>NUCLEOTIDE SEQUENCE</scope>
    <source>
        <strain evidence="2">CGMCC 4.7278</strain>
    </source>
</reference>
<dbReference type="Pfam" id="PF14261">
    <property type="entry name" value="DUF4351"/>
    <property type="match status" value="1"/>
</dbReference>
<feature type="domain" description="DUF4351" evidence="1">
    <location>
        <begin position="38"/>
        <end position="91"/>
    </location>
</feature>
<evidence type="ECO:0000313" key="2">
    <source>
        <dbReference type="EMBL" id="GGK43574.1"/>
    </source>
</evidence>
<gene>
    <name evidence="2" type="ORF">GCM10011591_13990</name>
</gene>
<name>A0A917QCU0_9NOCA</name>
<dbReference type="Proteomes" id="UP000612956">
    <property type="component" value="Unassembled WGS sequence"/>
</dbReference>
<comment type="caution">
    <text evidence="2">The sequence shown here is derived from an EMBL/GenBank/DDBJ whole genome shotgun (WGS) entry which is preliminary data.</text>
</comment>
<proteinExistence type="predicted"/>
<reference evidence="2" key="2">
    <citation type="submission" date="2020-09" db="EMBL/GenBank/DDBJ databases">
        <authorList>
            <person name="Sun Q."/>
            <person name="Zhou Y."/>
        </authorList>
    </citation>
    <scope>NUCLEOTIDE SEQUENCE</scope>
    <source>
        <strain evidence="2">CGMCC 4.7278</strain>
    </source>
</reference>
<dbReference type="InterPro" id="IPR025587">
    <property type="entry name" value="DUF4351"/>
</dbReference>
<dbReference type="EMBL" id="BMMW01000001">
    <property type="protein sequence ID" value="GGK43574.1"/>
    <property type="molecule type" value="Genomic_DNA"/>
</dbReference>
<organism evidence="2 3">
    <name type="scientific">Nocardia camponoti</name>
    <dbReference type="NCBI Taxonomy" id="1616106"/>
    <lineage>
        <taxon>Bacteria</taxon>
        <taxon>Bacillati</taxon>
        <taxon>Actinomycetota</taxon>
        <taxon>Actinomycetes</taxon>
        <taxon>Mycobacteriales</taxon>
        <taxon>Nocardiaceae</taxon>
        <taxon>Nocardia</taxon>
    </lineage>
</organism>
<evidence type="ECO:0000259" key="1">
    <source>
        <dbReference type="Pfam" id="PF14261"/>
    </source>
</evidence>
<keyword evidence="3" id="KW-1185">Reference proteome</keyword>
<sequence>MARVTTRYSAEYVRAGGAEAKGVYVTTAEMLRAEGRAEGRLEGEAAGLIRLLQAKFGDASAAVHDMIRRASIVQIREWTVALLSANTLDELGIR</sequence>